<dbReference type="EMBL" id="KN818276">
    <property type="protein sequence ID" value="KIL62010.1"/>
    <property type="molecule type" value="Genomic_DNA"/>
</dbReference>
<dbReference type="HOGENOM" id="CLU_2782644_0_0_1"/>
<dbReference type="Proteomes" id="UP000054549">
    <property type="component" value="Unassembled WGS sequence"/>
</dbReference>
<evidence type="ECO:0000313" key="1">
    <source>
        <dbReference type="EMBL" id="KIL62010.1"/>
    </source>
</evidence>
<feature type="non-terminal residue" evidence="1">
    <location>
        <position position="1"/>
    </location>
</feature>
<feature type="non-terminal residue" evidence="1">
    <location>
        <position position="69"/>
    </location>
</feature>
<evidence type="ECO:0000313" key="2">
    <source>
        <dbReference type="Proteomes" id="UP000054549"/>
    </source>
</evidence>
<reference evidence="1 2" key="1">
    <citation type="submission" date="2014-04" db="EMBL/GenBank/DDBJ databases">
        <title>Evolutionary Origins and Diversification of the Mycorrhizal Mutualists.</title>
        <authorList>
            <consortium name="DOE Joint Genome Institute"/>
            <consortium name="Mycorrhizal Genomics Consortium"/>
            <person name="Kohler A."/>
            <person name="Kuo A."/>
            <person name="Nagy L.G."/>
            <person name="Floudas D."/>
            <person name="Copeland A."/>
            <person name="Barry K.W."/>
            <person name="Cichocki N."/>
            <person name="Veneault-Fourrey C."/>
            <person name="LaButti K."/>
            <person name="Lindquist E.A."/>
            <person name="Lipzen A."/>
            <person name="Lundell T."/>
            <person name="Morin E."/>
            <person name="Murat C."/>
            <person name="Riley R."/>
            <person name="Ohm R."/>
            <person name="Sun H."/>
            <person name="Tunlid A."/>
            <person name="Henrissat B."/>
            <person name="Grigoriev I.V."/>
            <person name="Hibbett D.S."/>
            <person name="Martin F."/>
        </authorList>
    </citation>
    <scope>NUCLEOTIDE SEQUENCE [LARGE SCALE GENOMIC DNA]</scope>
    <source>
        <strain evidence="1 2">Koide BX008</strain>
    </source>
</reference>
<dbReference type="InParanoid" id="A0A0C2SG17"/>
<organism evidence="1 2">
    <name type="scientific">Amanita muscaria (strain Koide BX008)</name>
    <dbReference type="NCBI Taxonomy" id="946122"/>
    <lineage>
        <taxon>Eukaryota</taxon>
        <taxon>Fungi</taxon>
        <taxon>Dikarya</taxon>
        <taxon>Basidiomycota</taxon>
        <taxon>Agaricomycotina</taxon>
        <taxon>Agaricomycetes</taxon>
        <taxon>Agaricomycetidae</taxon>
        <taxon>Agaricales</taxon>
        <taxon>Pluteineae</taxon>
        <taxon>Amanitaceae</taxon>
        <taxon>Amanita</taxon>
    </lineage>
</organism>
<protein>
    <submittedName>
        <fullName evidence="1">Uncharacterized protein</fullName>
    </submittedName>
</protein>
<accession>A0A0C2SG17</accession>
<keyword evidence="2" id="KW-1185">Reference proteome</keyword>
<proteinExistence type="predicted"/>
<name>A0A0C2SG17_AMAMK</name>
<gene>
    <name evidence="1" type="ORF">M378DRAFT_166156</name>
</gene>
<sequence>YIMHLDQPLSSFETSTTRKGADYKNATFRAWRSSDLPPLHFMIAAASISATTRSRPAPLQKIAGWCSTL</sequence>
<dbReference type="AlphaFoldDB" id="A0A0C2SG17"/>